<dbReference type="Pfam" id="PF10109">
    <property type="entry name" value="Phage_TAC_7"/>
    <property type="match status" value="1"/>
</dbReference>
<evidence type="ECO:0000313" key="1">
    <source>
        <dbReference type="EMBL" id="PNH99226.1"/>
    </source>
</evidence>
<organism evidence="1 2">
    <name type="scientific">Vibrio diazotrophicus</name>
    <dbReference type="NCBI Taxonomy" id="685"/>
    <lineage>
        <taxon>Bacteria</taxon>
        <taxon>Pseudomonadati</taxon>
        <taxon>Pseudomonadota</taxon>
        <taxon>Gammaproteobacteria</taxon>
        <taxon>Vibrionales</taxon>
        <taxon>Vibrionaceae</taxon>
        <taxon>Vibrio</taxon>
    </lineage>
</organism>
<accession>A0ABX4W949</accession>
<evidence type="ECO:0008006" key="3">
    <source>
        <dbReference type="Google" id="ProtNLM"/>
    </source>
</evidence>
<sequence>MSTIKLSYPITHDDKTISEITMRRPTVRDHIWLDHQEAKMKREGKVIDDVERDSMMYARLTEEDYAPEVLQKLDMSDWGKCRRFYLNCLKPSDDSNQTTEMN</sequence>
<dbReference type="InterPro" id="IPR019289">
    <property type="entry name" value="Phage_tail_E/E"/>
</dbReference>
<evidence type="ECO:0000313" key="2">
    <source>
        <dbReference type="Proteomes" id="UP000236547"/>
    </source>
</evidence>
<reference evidence="1 2" key="1">
    <citation type="submission" date="2018-01" db="EMBL/GenBank/DDBJ databases">
        <title>Draft genome sequences of six Vibrio diazotrophicus strains isolated from deep-sea sediments of the Baltic Sea.</title>
        <authorList>
            <person name="Castillo D."/>
            <person name="Vandieken V."/>
            <person name="Chiang O."/>
            <person name="Middelboe M."/>
        </authorList>
    </citation>
    <scope>NUCLEOTIDE SEQUENCE [LARGE SCALE GENOMIC DNA]</scope>
    <source>
        <strain evidence="1 2">65.10M</strain>
    </source>
</reference>
<proteinExistence type="predicted"/>
<dbReference type="RefSeq" id="WP_102969332.1">
    <property type="nucleotide sequence ID" value="NZ_POSM01000032.1"/>
</dbReference>
<comment type="caution">
    <text evidence="1">The sequence shown here is derived from an EMBL/GenBank/DDBJ whole genome shotgun (WGS) entry which is preliminary data.</text>
</comment>
<keyword evidence="2" id="KW-1185">Reference proteome</keyword>
<dbReference type="EMBL" id="POSM01000032">
    <property type="protein sequence ID" value="PNH99226.1"/>
    <property type="molecule type" value="Genomic_DNA"/>
</dbReference>
<name>A0ABX4W949_VIBDI</name>
<gene>
    <name evidence="1" type="ORF">C1O25_17900</name>
</gene>
<dbReference type="Proteomes" id="UP000236547">
    <property type="component" value="Unassembled WGS sequence"/>
</dbReference>
<protein>
    <recommendedName>
        <fullName evidence="3">Phage tail assembly protein</fullName>
    </recommendedName>
</protein>